<dbReference type="Proteomes" id="UP000596092">
    <property type="component" value="Chromosome"/>
</dbReference>
<evidence type="ECO:0000256" key="5">
    <source>
        <dbReference type="SAM" id="Phobius"/>
    </source>
</evidence>
<keyword evidence="5" id="KW-1133">Transmembrane helix</keyword>
<feature type="transmembrane region" description="Helical" evidence="5">
    <location>
        <begin position="51"/>
        <end position="68"/>
    </location>
</feature>
<dbReference type="Gene3D" id="3.30.450.20">
    <property type="entry name" value="PAS domain"/>
    <property type="match status" value="1"/>
</dbReference>
<dbReference type="Gene3D" id="3.40.50.2300">
    <property type="match status" value="1"/>
</dbReference>
<organism evidence="8 9">
    <name type="scientific">Desulfobulbus oligotrophicus</name>
    <dbReference type="NCBI Taxonomy" id="1909699"/>
    <lineage>
        <taxon>Bacteria</taxon>
        <taxon>Pseudomonadati</taxon>
        <taxon>Thermodesulfobacteriota</taxon>
        <taxon>Desulfobulbia</taxon>
        <taxon>Desulfobulbales</taxon>
        <taxon>Desulfobulbaceae</taxon>
        <taxon>Desulfobulbus</taxon>
    </lineage>
</organism>
<evidence type="ECO:0000256" key="1">
    <source>
        <dbReference type="ARBA" id="ARBA00000085"/>
    </source>
</evidence>
<proteinExistence type="predicted"/>
<evidence type="ECO:0000259" key="6">
    <source>
        <dbReference type="PROSITE" id="PS50109"/>
    </source>
</evidence>
<gene>
    <name evidence="8" type="ORF">HP555_05490</name>
</gene>
<dbReference type="SMART" id="SM00387">
    <property type="entry name" value="HATPase_c"/>
    <property type="match status" value="1"/>
</dbReference>
<dbReference type="NCBIfam" id="TIGR00229">
    <property type="entry name" value="sensory_box"/>
    <property type="match status" value="1"/>
</dbReference>
<feature type="transmembrane region" description="Helical" evidence="5">
    <location>
        <begin position="12"/>
        <end position="30"/>
    </location>
</feature>
<dbReference type="SUPFAM" id="SSF52172">
    <property type="entry name" value="CheY-like"/>
    <property type="match status" value="1"/>
</dbReference>
<evidence type="ECO:0000256" key="2">
    <source>
        <dbReference type="ARBA" id="ARBA00012438"/>
    </source>
</evidence>
<dbReference type="InterPro" id="IPR005467">
    <property type="entry name" value="His_kinase_dom"/>
</dbReference>
<dbReference type="EC" id="2.7.13.3" evidence="2"/>
<evidence type="ECO:0000313" key="8">
    <source>
        <dbReference type="EMBL" id="QQG65357.1"/>
    </source>
</evidence>
<dbReference type="InterPro" id="IPR011006">
    <property type="entry name" value="CheY-like_superfamily"/>
</dbReference>
<dbReference type="InterPro" id="IPR036890">
    <property type="entry name" value="HATPase_C_sf"/>
</dbReference>
<accession>A0A7T5VCL2</accession>
<keyword evidence="9" id="KW-1185">Reference proteome</keyword>
<feature type="domain" description="Histidine kinase" evidence="6">
    <location>
        <begin position="224"/>
        <end position="439"/>
    </location>
</feature>
<dbReference type="PANTHER" id="PTHR43065:SF42">
    <property type="entry name" value="TWO-COMPONENT SENSOR PPRA"/>
    <property type="match status" value="1"/>
</dbReference>
<dbReference type="InterPro" id="IPR001789">
    <property type="entry name" value="Sig_transdc_resp-reg_receiver"/>
</dbReference>
<dbReference type="Pfam" id="PF02518">
    <property type="entry name" value="HATPase_c"/>
    <property type="match status" value="1"/>
</dbReference>
<dbReference type="SUPFAM" id="SSF55785">
    <property type="entry name" value="PYP-like sensor domain (PAS domain)"/>
    <property type="match status" value="1"/>
</dbReference>
<dbReference type="CDD" id="cd00130">
    <property type="entry name" value="PAS"/>
    <property type="match status" value="1"/>
</dbReference>
<sequence length="591" mass="64597">MLKANLHSRLHVSLKVAGVYLVVAALWMLCSEQLVRFWIQDLEWVLRVQRINGLLTVIVTAALLYVLFKREITSSVVTTDHLRKNRQELLDILDAMPVGIVLTDGTVIEYMNINFSERFGYSLDEIPTREQWFLLAYPDSVYRRELIDTWYDGVENAGRNGTLIPAVETKVTCKDGNVRQAIVNTQVINDRIVIIYTDITERELLRNELIKIQKLESIGVLAGGIAHDFNNILTGIMGSVSHARTLIAPEHGASQPLMAAEKATGRAAELTRQLLTFASGGEPVKKVIAVQPMVEEAVTLMLRGTNVRDEIQVDEDVQAIEADEGQITQVLHNVIINAVQAMTTGGVLRVKIGNQRIDSSTGDLPAGNYVQISITDEGDGIPPEILERIFDPYFTTKDSGSGLGLASAYSIMTRHDGHIRIESTGAGGTVCTLLLPTTEKPLSVPMAPASLRELHHSGQAKKRHPILVMDDEPIIRDMTTAMLSYLGYTVHACEDGETAVQLYKKALAEGAGYSAVLMDLTVPGGLGGLETSRQILALDEDACLVVSSGYSQDPIMADCQAYGFAGVLPKPYTMANLEQTMTAVLATRSAI</sequence>
<dbReference type="SUPFAM" id="SSF55874">
    <property type="entry name" value="ATPase domain of HSP90 chaperone/DNA topoisomerase II/histidine kinase"/>
    <property type="match status" value="1"/>
</dbReference>
<dbReference type="InterPro" id="IPR036097">
    <property type="entry name" value="HisK_dim/P_sf"/>
</dbReference>
<feature type="modified residue" description="4-aspartylphosphate" evidence="4">
    <location>
        <position position="519"/>
    </location>
</feature>
<dbReference type="InterPro" id="IPR004358">
    <property type="entry name" value="Sig_transdc_His_kin-like_C"/>
</dbReference>
<dbReference type="GO" id="GO:0000155">
    <property type="term" value="F:phosphorelay sensor kinase activity"/>
    <property type="evidence" value="ECO:0007669"/>
    <property type="project" value="InterPro"/>
</dbReference>
<dbReference type="PROSITE" id="PS50109">
    <property type="entry name" value="HIS_KIN"/>
    <property type="match status" value="1"/>
</dbReference>
<dbReference type="Pfam" id="PF13188">
    <property type="entry name" value="PAS_8"/>
    <property type="match status" value="1"/>
</dbReference>
<dbReference type="CDD" id="cd17546">
    <property type="entry name" value="REC_hyHK_CKI1_RcsC-like"/>
    <property type="match status" value="1"/>
</dbReference>
<evidence type="ECO:0000256" key="4">
    <source>
        <dbReference type="PROSITE-ProRule" id="PRU00169"/>
    </source>
</evidence>
<dbReference type="Pfam" id="PF00072">
    <property type="entry name" value="Response_reg"/>
    <property type="match status" value="1"/>
</dbReference>
<dbReference type="EMBL" id="CP054140">
    <property type="protein sequence ID" value="QQG65357.1"/>
    <property type="molecule type" value="Genomic_DNA"/>
</dbReference>
<keyword evidence="5" id="KW-0812">Transmembrane</keyword>
<dbReference type="InterPro" id="IPR035965">
    <property type="entry name" value="PAS-like_dom_sf"/>
</dbReference>
<evidence type="ECO:0000256" key="3">
    <source>
        <dbReference type="ARBA" id="ARBA00022553"/>
    </source>
</evidence>
<dbReference type="InterPro" id="IPR003594">
    <property type="entry name" value="HATPase_dom"/>
</dbReference>
<dbReference type="KEGG" id="dog:HP555_05490"/>
<keyword evidence="3 4" id="KW-0597">Phosphoprotein</keyword>
<dbReference type="SUPFAM" id="SSF47384">
    <property type="entry name" value="Homodimeric domain of signal transducing histidine kinase"/>
    <property type="match status" value="1"/>
</dbReference>
<dbReference type="CDD" id="cd00082">
    <property type="entry name" value="HisKA"/>
    <property type="match status" value="1"/>
</dbReference>
<dbReference type="PROSITE" id="PS50110">
    <property type="entry name" value="RESPONSE_REGULATORY"/>
    <property type="match status" value="1"/>
</dbReference>
<comment type="catalytic activity">
    <reaction evidence="1">
        <text>ATP + protein L-histidine = ADP + protein N-phospho-L-histidine.</text>
        <dbReference type="EC" id="2.7.13.3"/>
    </reaction>
</comment>
<feature type="domain" description="Response regulatory" evidence="7">
    <location>
        <begin position="465"/>
        <end position="585"/>
    </location>
</feature>
<keyword evidence="5" id="KW-0472">Membrane</keyword>
<dbReference type="InterPro" id="IPR000014">
    <property type="entry name" value="PAS"/>
</dbReference>
<evidence type="ECO:0000313" key="9">
    <source>
        <dbReference type="Proteomes" id="UP000596092"/>
    </source>
</evidence>
<dbReference type="Gene3D" id="1.10.287.130">
    <property type="match status" value="1"/>
</dbReference>
<dbReference type="PANTHER" id="PTHR43065">
    <property type="entry name" value="SENSOR HISTIDINE KINASE"/>
    <property type="match status" value="1"/>
</dbReference>
<dbReference type="SMART" id="SM00448">
    <property type="entry name" value="REC"/>
    <property type="match status" value="1"/>
</dbReference>
<dbReference type="InterPro" id="IPR003661">
    <property type="entry name" value="HisK_dim/P_dom"/>
</dbReference>
<dbReference type="AlphaFoldDB" id="A0A7T5VCL2"/>
<protein>
    <recommendedName>
        <fullName evidence="2">histidine kinase</fullName>
        <ecNumber evidence="2">2.7.13.3</ecNumber>
    </recommendedName>
</protein>
<dbReference type="SMART" id="SM00388">
    <property type="entry name" value="HisKA"/>
    <property type="match status" value="1"/>
</dbReference>
<dbReference type="Gene3D" id="3.30.565.10">
    <property type="entry name" value="Histidine kinase-like ATPase, C-terminal domain"/>
    <property type="match status" value="1"/>
</dbReference>
<reference evidence="8 9" key="1">
    <citation type="submission" date="2020-05" db="EMBL/GenBank/DDBJ databases">
        <title>Complete genome of Desulfobulbus oligotrophicus.</title>
        <authorList>
            <person name="Podar M."/>
        </authorList>
    </citation>
    <scope>NUCLEOTIDE SEQUENCE [LARGE SCALE GENOMIC DNA]</scope>
    <source>
        <strain evidence="8 9">Prop6</strain>
    </source>
</reference>
<name>A0A7T5VCL2_9BACT</name>
<dbReference type="PRINTS" id="PR00344">
    <property type="entry name" value="BCTRLSENSOR"/>
</dbReference>
<evidence type="ECO:0000259" key="7">
    <source>
        <dbReference type="PROSITE" id="PS50110"/>
    </source>
</evidence>
<dbReference type="RefSeq" id="WP_199264180.1">
    <property type="nucleotide sequence ID" value="NZ_CP054140.1"/>
</dbReference>